<evidence type="ECO:0000313" key="2">
    <source>
        <dbReference type="EMBL" id="TDP88160.1"/>
    </source>
</evidence>
<feature type="signal peptide" evidence="1">
    <location>
        <begin position="1"/>
        <end position="26"/>
    </location>
</feature>
<sequence length="422" mass="46095">MVPRAVARAALAACSVLVAMPSVGHAEDTPLSLTLSQNLRRDSNLLRSTNARSDTVSTTAVQGNFNKAYGRQVYSASARFARVRYDEFNRLDNDAKDLRLGVTSQFASNWQTSLNANSTTSLVAPQDNPLNNRALRNIRNVRGVNGSIQYGNGGTWAVQGTFDNNRISFSEDVFQFQNSQQNSQGLRLIYNATDLLNFGFGPRWVRTRYPNNSTIGEAKDKNLDFTVNWRVTGLSSLNALLSARESEQGLTGSRRINTVTGSLGWGYTPRGRISYGLNLTRATNADRFQDVQALSLFGNSLRSVQNVALDTITTSLNLSASAAITGKISTGLSYGFTRFEQNSARDRSTTNVAVVDQLLGNNASSSSSSSSLQSLSWSTNYAAYRWLGVNCALQFYKQSADVSRPRYDGHSVDCGANFTIDP</sequence>
<dbReference type="AlphaFoldDB" id="A0A4R6RNG3"/>
<protein>
    <recommendedName>
        <fullName evidence="4">Beta-barrel porin 2</fullName>
    </recommendedName>
</protein>
<feature type="chain" id="PRO_5020700568" description="Beta-barrel porin 2" evidence="1">
    <location>
        <begin position="27"/>
        <end position="422"/>
    </location>
</feature>
<gene>
    <name evidence="2" type="ORF">EV672_101304</name>
</gene>
<dbReference type="EMBL" id="SNXW01000001">
    <property type="protein sequence ID" value="TDP88160.1"/>
    <property type="molecule type" value="Genomic_DNA"/>
</dbReference>
<evidence type="ECO:0000256" key="1">
    <source>
        <dbReference type="SAM" id="SignalP"/>
    </source>
</evidence>
<reference evidence="2 3" key="1">
    <citation type="submission" date="2019-03" db="EMBL/GenBank/DDBJ databases">
        <title>Genomic Encyclopedia of Type Strains, Phase IV (KMG-IV): sequencing the most valuable type-strain genomes for metagenomic binning, comparative biology and taxonomic classification.</title>
        <authorList>
            <person name="Goeker M."/>
        </authorList>
    </citation>
    <scope>NUCLEOTIDE SEQUENCE [LARGE SCALE GENOMIC DNA]</scope>
    <source>
        <strain evidence="2 3">DSM 11901</strain>
    </source>
</reference>
<dbReference type="Proteomes" id="UP000294593">
    <property type="component" value="Unassembled WGS sequence"/>
</dbReference>
<evidence type="ECO:0000313" key="3">
    <source>
        <dbReference type="Proteomes" id="UP000294593"/>
    </source>
</evidence>
<keyword evidence="1" id="KW-0732">Signal</keyword>
<comment type="caution">
    <text evidence="2">The sequence shown here is derived from an EMBL/GenBank/DDBJ whole genome shotgun (WGS) entry which is preliminary data.</text>
</comment>
<proteinExistence type="predicted"/>
<evidence type="ECO:0008006" key="4">
    <source>
        <dbReference type="Google" id="ProtNLM"/>
    </source>
</evidence>
<name>A0A4R6RNG3_9BURK</name>
<accession>A0A4R6RNG3</accession>
<keyword evidence="3" id="KW-1185">Reference proteome</keyword>
<dbReference type="SUPFAM" id="SSF56935">
    <property type="entry name" value="Porins"/>
    <property type="match status" value="1"/>
</dbReference>
<organism evidence="2 3">
    <name type="scientific">Aquabacterium commune</name>
    <dbReference type="NCBI Taxonomy" id="70586"/>
    <lineage>
        <taxon>Bacteria</taxon>
        <taxon>Pseudomonadati</taxon>
        <taxon>Pseudomonadota</taxon>
        <taxon>Betaproteobacteria</taxon>
        <taxon>Burkholderiales</taxon>
        <taxon>Aquabacterium</taxon>
    </lineage>
</organism>